<organism evidence="9 10">
    <name type="scientific">Agrococcus citreus</name>
    <dbReference type="NCBI Taxonomy" id="84643"/>
    <lineage>
        <taxon>Bacteria</taxon>
        <taxon>Bacillati</taxon>
        <taxon>Actinomycetota</taxon>
        <taxon>Actinomycetes</taxon>
        <taxon>Micrococcales</taxon>
        <taxon>Microbacteriaceae</taxon>
        <taxon>Agrococcus</taxon>
    </lineage>
</organism>
<dbReference type="Pfam" id="PF04542">
    <property type="entry name" value="Sigma70_r2"/>
    <property type="match status" value="1"/>
</dbReference>
<evidence type="ECO:0000259" key="7">
    <source>
        <dbReference type="Pfam" id="PF04542"/>
    </source>
</evidence>
<dbReference type="SUPFAM" id="SSF88946">
    <property type="entry name" value="Sigma2 domain of RNA polymerase sigma factors"/>
    <property type="match status" value="1"/>
</dbReference>
<feature type="region of interest" description="Disordered" evidence="6">
    <location>
        <begin position="1"/>
        <end position="24"/>
    </location>
</feature>
<sequence length="237" mass="26543">MDAISRQARAAQPGTGETVRPAPHTLTVNGLSWSTVGGDEMGMQHVATDATAGVDDRELLARLRHDDEHALTTIFRRYQRPVYWGSFSVLRSRAEAEEIAGDVFLTLWRKRQDVEIAAASLLPWLLVTARNLSLNRSRSVNRRREQRITEPEDQLPAPGTDPAEQLLRSELEQALQAIAAVMAEPDRSIYQLCLVDELTYKEAAYKLGLTHGAVRNRLSRLRARLRTELTHLTAGGR</sequence>
<dbReference type="Pfam" id="PF08281">
    <property type="entry name" value="Sigma70_r4_2"/>
    <property type="match status" value="1"/>
</dbReference>
<dbReference type="RefSeq" id="WP_343917223.1">
    <property type="nucleotide sequence ID" value="NZ_BAAAKK010000001.1"/>
</dbReference>
<dbReference type="InterPro" id="IPR007627">
    <property type="entry name" value="RNA_pol_sigma70_r2"/>
</dbReference>
<keyword evidence="3" id="KW-0731">Sigma factor</keyword>
<dbReference type="SUPFAM" id="SSF88659">
    <property type="entry name" value="Sigma3 and sigma4 domains of RNA polymerase sigma factors"/>
    <property type="match status" value="1"/>
</dbReference>
<dbReference type="InterPro" id="IPR013325">
    <property type="entry name" value="RNA_pol_sigma_r2"/>
</dbReference>
<feature type="domain" description="RNA polymerase sigma-70 region 2" evidence="7">
    <location>
        <begin position="74"/>
        <end position="142"/>
    </location>
</feature>
<evidence type="ECO:0000259" key="8">
    <source>
        <dbReference type="Pfam" id="PF08281"/>
    </source>
</evidence>
<dbReference type="EMBL" id="BAAAKK010000001">
    <property type="protein sequence ID" value="GAA1419113.1"/>
    <property type="molecule type" value="Genomic_DNA"/>
</dbReference>
<feature type="region of interest" description="Disordered" evidence="6">
    <location>
        <begin position="140"/>
        <end position="162"/>
    </location>
</feature>
<evidence type="ECO:0000256" key="6">
    <source>
        <dbReference type="SAM" id="MobiDB-lite"/>
    </source>
</evidence>
<dbReference type="InterPro" id="IPR013249">
    <property type="entry name" value="RNA_pol_sigma70_r4_t2"/>
</dbReference>
<evidence type="ECO:0000256" key="5">
    <source>
        <dbReference type="ARBA" id="ARBA00023163"/>
    </source>
</evidence>
<dbReference type="Gene3D" id="1.10.10.10">
    <property type="entry name" value="Winged helix-like DNA-binding domain superfamily/Winged helix DNA-binding domain"/>
    <property type="match status" value="1"/>
</dbReference>
<comment type="caution">
    <text evidence="9">The sequence shown here is derived from an EMBL/GenBank/DDBJ whole genome shotgun (WGS) entry which is preliminary data.</text>
</comment>
<name>A0ABN1YP33_9MICO</name>
<evidence type="ECO:0000256" key="4">
    <source>
        <dbReference type="ARBA" id="ARBA00023125"/>
    </source>
</evidence>
<gene>
    <name evidence="9" type="ORF">GCM10009640_06240</name>
</gene>
<keyword evidence="5" id="KW-0804">Transcription</keyword>
<evidence type="ECO:0008006" key="11">
    <source>
        <dbReference type="Google" id="ProtNLM"/>
    </source>
</evidence>
<evidence type="ECO:0000313" key="10">
    <source>
        <dbReference type="Proteomes" id="UP001501266"/>
    </source>
</evidence>
<reference evidence="9 10" key="1">
    <citation type="journal article" date="2019" name="Int. J. Syst. Evol. Microbiol.">
        <title>The Global Catalogue of Microorganisms (GCM) 10K type strain sequencing project: providing services to taxonomists for standard genome sequencing and annotation.</title>
        <authorList>
            <consortium name="The Broad Institute Genomics Platform"/>
            <consortium name="The Broad Institute Genome Sequencing Center for Infectious Disease"/>
            <person name="Wu L."/>
            <person name="Ma J."/>
        </authorList>
    </citation>
    <scope>NUCLEOTIDE SEQUENCE [LARGE SCALE GENOMIC DNA]</scope>
    <source>
        <strain evidence="9 10">JCM 12398</strain>
    </source>
</reference>
<dbReference type="PANTHER" id="PTHR43133">
    <property type="entry name" value="RNA POLYMERASE ECF-TYPE SIGMA FACTO"/>
    <property type="match status" value="1"/>
</dbReference>
<accession>A0ABN1YP33</accession>
<evidence type="ECO:0000313" key="9">
    <source>
        <dbReference type="EMBL" id="GAA1419113.1"/>
    </source>
</evidence>
<proteinExistence type="inferred from homology"/>
<dbReference type="InterPro" id="IPR039425">
    <property type="entry name" value="RNA_pol_sigma-70-like"/>
</dbReference>
<keyword evidence="4" id="KW-0238">DNA-binding</keyword>
<dbReference type="Gene3D" id="1.10.1740.10">
    <property type="match status" value="1"/>
</dbReference>
<feature type="domain" description="RNA polymerase sigma factor 70 region 4 type 2" evidence="8">
    <location>
        <begin position="173"/>
        <end position="225"/>
    </location>
</feature>
<keyword evidence="2" id="KW-0805">Transcription regulation</keyword>
<protein>
    <recommendedName>
        <fullName evidence="11">RNA polymerase sigma-70 factor, ECF subfamily</fullName>
    </recommendedName>
</protein>
<evidence type="ECO:0000256" key="2">
    <source>
        <dbReference type="ARBA" id="ARBA00023015"/>
    </source>
</evidence>
<dbReference type="Proteomes" id="UP001501266">
    <property type="component" value="Unassembled WGS sequence"/>
</dbReference>
<evidence type="ECO:0000256" key="3">
    <source>
        <dbReference type="ARBA" id="ARBA00023082"/>
    </source>
</evidence>
<evidence type="ECO:0000256" key="1">
    <source>
        <dbReference type="ARBA" id="ARBA00010641"/>
    </source>
</evidence>
<dbReference type="InterPro" id="IPR014284">
    <property type="entry name" value="RNA_pol_sigma-70_dom"/>
</dbReference>
<dbReference type="NCBIfam" id="TIGR02937">
    <property type="entry name" value="sigma70-ECF"/>
    <property type="match status" value="1"/>
</dbReference>
<dbReference type="InterPro" id="IPR013324">
    <property type="entry name" value="RNA_pol_sigma_r3/r4-like"/>
</dbReference>
<dbReference type="PANTHER" id="PTHR43133:SF8">
    <property type="entry name" value="RNA POLYMERASE SIGMA FACTOR HI_1459-RELATED"/>
    <property type="match status" value="1"/>
</dbReference>
<dbReference type="InterPro" id="IPR036388">
    <property type="entry name" value="WH-like_DNA-bd_sf"/>
</dbReference>
<keyword evidence="10" id="KW-1185">Reference proteome</keyword>
<comment type="similarity">
    <text evidence="1">Belongs to the sigma-70 factor family. ECF subfamily.</text>
</comment>